<dbReference type="GO" id="GO:0017124">
    <property type="term" value="F:SH3 domain binding"/>
    <property type="evidence" value="ECO:0007669"/>
    <property type="project" value="TreeGrafter"/>
</dbReference>
<protein>
    <submittedName>
        <fullName evidence="6">Uncharacterized protein</fullName>
    </submittedName>
</protein>
<evidence type="ECO:0000259" key="5">
    <source>
        <dbReference type="PROSITE" id="PS50003"/>
    </source>
</evidence>
<dbReference type="Proteomes" id="UP000596742">
    <property type="component" value="Unassembled WGS sequence"/>
</dbReference>
<dbReference type="SMART" id="SM00252">
    <property type="entry name" value="SH2"/>
    <property type="match status" value="1"/>
</dbReference>
<reference evidence="6" key="1">
    <citation type="submission" date="2018-11" db="EMBL/GenBank/DDBJ databases">
        <authorList>
            <person name="Alioto T."/>
            <person name="Alioto T."/>
        </authorList>
    </citation>
    <scope>NUCLEOTIDE SEQUENCE</scope>
</reference>
<dbReference type="PROSITE" id="PS50001">
    <property type="entry name" value="SH2"/>
    <property type="match status" value="1"/>
</dbReference>
<dbReference type="InterPro" id="IPR001849">
    <property type="entry name" value="PH_domain"/>
</dbReference>
<name>A0A8B6BJD9_MYTGA</name>
<feature type="compositionally biased region" description="Basic and acidic residues" evidence="3">
    <location>
        <begin position="197"/>
        <end position="217"/>
    </location>
</feature>
<dbReference type="EMBL" id="UYJE01000260">
    <property type="protein sequence ID" value="VDH91741.1"/>
    <property type="molecule type" value="Genomic_DNA"/>
</dbReference>
<dbReference type="OrthoDB" id="6116659at2759"/>
<organism evidence="6 7">
    <name type="scientific">Mytilus galloprovincialis</name>
    <name type="common">Mediterranean mussel</name>
    <dbReference type="NCBI Taxonomy" id="29158"/>
    <lineage>
        <taxon>Eukaryota</taxon>
        <taxon>Metazoa</taxon>
        <taxon>Spiralia</taxon>
        <taxon>Lophotrochozoa</taxon>
        <taxon>Mollusca</taxon>
        <taxon>Bivalvia</taxon>
        <taxon>Autobranchia</taxon>
        <taxon>Pteriomorphia</taxon>
        <taxon>Mytilida</taxon>
        <taxon>Mytiloidea</taxon>
        <taxon>Mytilidae</taxon>
        <taxon>Mytilinae</taxon>
        <taxon>Mytilus</taxon>
    </lineage>
</organism>
<evidence type="ECO:0000256" key="1">
    <source>
        <dbReference type="ARBA" id="ARBA00022999"/>
    </source>
</evidence>
<evidence type="ECO:0000256" key="2">
    <source>
        <dbReference type="PROSITE-ProRule" id="PRU00191"/>
    </source>
</evidence>
<dbReference type="InterPro" id="IPR036860">
    <property type="entry name" value="SH2_dom_sf"/>
</dbReference>
<accession>A0A8B6BJD9</accession>
<proteinExistence type="predicted"/>
<dbReference type="AlphaFoldDB" id="A0A8B6BJD9"/>
<dbReference type="InterPro" id="IPR000980">
    <property type="entry name" value="SH2"/>
</dbReference>
<feature type="compositionally biased region" description="Basic residues" evidence="3">
    <location>
        <begin position="184"/>
        <end position="196"/>
    </location>
</feature>
<dbReference type="SUPFAM" id="SSF55550">
    <property type="entry name" value="SH2 domain"/>
    <property type="match status" value="1"/>
</dbReference>
<comment type="caution">
    <text evidence="6">The sequence shown here is derived from an EMBL/GenBank/DDBJ whole genome shotgun (WGS) entry which is preliminary data.</text>
</comment>
<evidence type="ECO:0000256" key="3">
    <source>
        <dbReference type="SAM" id="MobiDB-lite"/>
    </source>
</evidence>
<dbReference type="InterPro" id="IPR011993">
    <property type="entry name" value="PH-like_dom_sf"/>
</dbReference>
<feature type="domain" description="SH2" evidence="4">
    <location>
        <begin position="290"/>
        <end position="385"/>
    </location>
</feature>
<dbReference type="Pfam" id="PF00169">
    <property type="entry name" value="PH"/>
    <property type="match status" value="1"/>
</dbReference>
<dbReference type="InterPro" id="IPR035848">
    <property type="entry name" value="SH3BP2"/>
</dbReference>
<dbReference type="CDD" id="cd00173">
    <property type="entry name" value="SH2"/>
    <property type="match status" value="1"/>
</dbReference>
<evidence type="ECO:0000313" key="6">
    <source>
        <dbReference type="EMBL" id="VDH91741.1"/>
    </source>
</evidence>
<evidence type="ECO:0000259" key="4">
    <source>
        <dbReference type="PROSITE" id="PS50001"/>
    </source>
</evidence>
<sequence>MEEEEEDRITEPRFTIGAQDISTLNTTNHHGFLRYEGSLEKFVKRTVIFKPFFREAVKWRQRFVVLCEGCMYLYKDEYATSPLKAFSLADFTRIQRFQDNDRRTRMKFQLVPLNESSPQKFLTFCSSTDEERKVWFQKIRKEMDEAVHGSSHLQSDFDQDEYVSLETPVQVQPAHTYREPDKKLVKKSKNNEKKKKEKENKPNEKDNKPNEKDKKENTATAGRRLPPSPPEDDDEDDLSDYDTIPEEAFVNRALPAVPPNVPKERTPRLLEPIKPKVPQKPQSNIKKLRYSRSEFEFNSSDRTQVEGILDEMSVGTFLVRKSRQDNQEVLSVKTDDGIKEYKIYNKQRGLSIDNKEQWFSSTEELLDHYSQQDIPNRVMTLSRAYSTTEDNDHL</sequence>
<dbReference type="SUPFAM" id="SSF50729">
    <property type="entry name" value="PH domain-like"/>
    <property type="match status" value="1"/>
</dbReference>
<dbReference type="Gene3D" id="3.30.505.10">
    <property type="entry name" value="SH2 domain"/>
    <property type="match status" value="1"/>
</dbReference>
<dbReference type="SMART" id="SM00233">
    <property type="entry name" value="PH"/>
    <property type="match status" value="1"/>
</dbReference>
<dbReference type="Gene3D" id="2.30.29.30">
    <property type="entry name" value="Pleckstrin-homology domain (PH domain)/Phosphotyrosine-binding domain (PTB)"/>
    <property type="match status" value="1"/>
</dbReference>
<feature type="domain" description="PH" evidence="5">
    <location>
        <begin position="32"/>
        <end position="144"/>
    </location>
</feature>
<dbReference type="Pfam" id="PF00017">
    <property type="entry name" value="SH2"/>
    <property type="match status" value="1"/>
</dbReference>
<keyword evidence="7" id="KW-1185">Reference proteome</keyword>
<dbReference type="GO" id="GO:0007165">
    <property type="term" value="P:signal transduction"/>
    <property type="evidence" value="ECO:0007669"/>
    <property type="project" value="InterPro"/>
</dbReference>
<feature type="region of interest" description="Disordered" evidence="3">
    <location>
        <begin position="168"/>
        <end position="240"/>
    </location>
</feature>
<dbReference type="PANTHER" id="PTHR15126:SF4">
    <property type="entry name" value="SH3 DOMAIN-BINDING PROTEIN 2"/>
    <property type="match status" value="1"/>
</dbReference>
<feature type="compositionally biased region" description="Acidic residues" evidence="3">
    <location>
        <begin position="230"/>
        <end position="240"/>
    </location>
</feature>
<gene>
    <name evidence="6" type="ORF">MGAL_10B067398</name>
</gene>
<dbReference type="PANTHER" id="PTHR15126">
    <property type="entry name" value="SH3-BINDING"/>
    <property type="match status" value="1"/>
</dbReference>
<dbReference type="PROSITE" id="PS50003">
    <property type="entry name" value="PH_DOMAIN"/>
    <property type="match status" value="1"/>
</dbReference>
<evidence type="ECO:0000313" key="7">
    <source>
        <dbReference type="Proteomes" id="UP000596742"/>
    </source>
</evidence>
<keyword evidence="1 2" id="KW-0727">SH2 domain</keyword>